<sequence length="250" mass="29587">MIKFFRKIRQNLLLKNKFKKYLVYAIGEIFLVVIGILLALSINNWNSNRIKDKIIRNYYERIISELNQEIISAERQKKQNHKLISYNQRALKILNSKNSDSLDILKDLLGATATNWISEYSFPITDEFLNQNFLSEIKNDSLKANFKYFSQVLKITEGLNGYNNDQYRMTIEPFFAKNINYSEVALKNYKKFLIDGGPKTDLRPFFENLELWNILTFKLESLEIEYQMFDKAIKAFKSLKSEIKTELEKK</sequence>
<gene>
    <name evidence="3" type="ORF">ACFQ1Q_09405</name>
</gene>
<feature type="transmembrane region" description="Helical" evidence="2">
    <location>
        <begin position="21"/>
        <end position="42"/>
    </location>
</feature>
<keyword evidence="2" id="KW-0472">Membrane</keyword>
<proteinExistence type="predicted"/>
<keyword evidence="2" id="KW-0812">Transmembrane</keyword>
<keyword evidence="1" id="KW-0175">Coiled coil</keyword>
<organism evidence="3 4">
    <name type="scientific">Winogradskyella litorisediminis</name>
    <dbReference type="NCBI Taxonomy" id="1156618"/>
    <lineage>
        <taxon>Bacteria</taxon>
        <taxon>Pseudomonadati</taxon>
        <taxon>Bacteroidota</taxon>
        <taxon>Flavobacteriia</taxon>
        <taxon>Flavobacteriales</taxon>
        <taxon>Flavobacteriaceae</taxon>
        <taxon>Winogradskyella</taxon>
    </lineage>
</organism>
<evidence type="ECO:0000256" key="2">
    <source>
        <dbReference type="SAM" id="Phobius"/>
    </source>
</evidence>
<name>A0ABW3NA30_9FLAO</name>
<keyword evidence="2" id="KW-1133">Transmembrane helix</keyword>
<comment type="caution">
    <text evidence="3">The sequence shown here is derived from an EMBL/GenBank/DDBJ whole genome shotgun (WGS) entry which is preliminary data.</text>
</comment>
<reference evidence="4" key="1">
    <citation type="journal article" date="2019" name="Int. J. Syst. Evol. Microbiol.">
        <title>The Global Catalogue of Microorganisms (GCM) 10K type strain sequencing project: providing services to taxonomists for standard genome sequencing and annotation.</title>
        <authorList>
            <consortium name="The Broad Institute Genomics Platform"/>
            <consortium name="The Broad Institute Genome Sequencing Center for Infectious Disease"/>
            <person name="Wu L."/>
            <person name="Ma J."/>
        </authorList>
    </citation>
    <scope>NUCLEOTIDE SEQUENCE [LARGE SCALE GENOMIC DNA]</scope>
    <source>
        <strain evidence="4">CCUG 62215</strain>
    </source>
</reference>
<feature type="coiled-coil region" evidence="1">
    <location>
        <begin position="56"/>
        <end position="83"/>
    </location>
</feature>
<dbReference type="RefSeq" id="WP_386130411.1">
    <property type="nucleotide sequence ID" value="NZ_JBHTJL010000011.1"/>
</dbReference>
<dbReference type="EMBL" id="JBHTJL010000011">
    <property type="protein sequence ID" value="MFD1063460.1"/>
    <property type="molecule type" value="Genomic_DNA"/>
</dbReference>
<evidence type="ECO:0000256" key="1">
    <source>
        <dbReference type="SAM" id="Coils"/>
    </source>
</evidence>
<dbReference type="Proteomes" id="UP001597013">
    <property type="component" value="Unassembled WGS sequence"/>
</dbReference>
<evidence type="ECO:0000313" key="4">
    <source>
        <dbReference type="Proteomes" id="UP001597013"/>
    </source>
</evidence>
<protein>
    <submittedName>
        <fullName evidence="3">Uncharacterized protein</fullName>
    </submittedName>
</protein>
<accession>A0ABW3NA30</accession>
<evidence type="ECO:0000313" key="3">
    <source>
        <dbReference type="EMBL" id="MFD1063460.1"/>
    </source>
</evidence>
<keyword evidence="4" id="KW-1185">Reference proteome</keyword>